<dbReference type="SUPFAM" id="SSF48239">
    <property type="entry name" value="Terpenoid cyclases/Protein prenyltransferases"/>
    <property type="match status" value="2"/>
</dbReference>
<organism evidence="10 11">
    <name type="scientific">Aaosphaeria arxii CBS 175.79</name>
    <dbReference type="NCBI Taxonomy" id="1450172"/>
    <lineage>
        <taxon>Eukaryota</taxon>
        <taxon>Fungi</taxon>
        <taxon>Dikarya</taxon>
        <taxon>Ascomycota</taxon>
        <taxon>Pezizomycotina</taxon>
        <taxon>Dothideomycetes</taxon>
        <taxon>Pleosporomycetidae</taxon>
        <taxon>Pleosporales</taxon>
        <taxon>Pleosporales incertae sedis</taxon>
        <taxon>Aaosphaeria</taxon>
    </lineage>
</organism>
<evidence type="ECO:0000256" key="5">
    <source>
        <dbReference type="ARBA" id="ARBA00023098"/>
    </source>
</evidence>
<name>A0A6A5XJM1_9PLEO</name>
<evidence type="ECO:0000259" key="8">
    <source>
        <dbReference type="Pfam" id="PF13243"/>
    </source>
</evidence>
<evidence type="ECO:0000256" key="4">
    <source>
        <dbReference type="ARBA" id="ARBA00022955"/>
    </source>
</evidence>
<dbReference type="InterPro" id="IPR032697">
    <property type="entry name" value="SQ_cyclase_N"/>
</dbReference>
<dbReference type="GO" id="GO:0006696">
    <property type="term" value="P:ergosterol biosynthetic process"/>
    <property type="evidence" value="ECO:0007669"/>
    <property type="project" value="TreeGrafter"/>
</dbReference>
<feature type="domain" description="Squalene cyclase C-terminal" evidence="8">
    <location>
        <begin position="377"/>
        <end position="704"/>
    </location>
</feature>
<keyword evidence="11" id="KW-1185">Reference proteome</keyword>
<dbReference type="EC" id="5.4.99.-" evidence="7"/>
<dbReference type="Proteomes" id="UP000799778">
    <property type="component" value="Unassembled WGS sequence"/>
</dbReference>
<dbReference type="OrthoDB" id="21502at2759"/>
<evidence type="ECO:0000259" key="9">
    <source>
        <dbReference type="Pfam" id="PF13249"/>
    </source>
</evidence>
<keyword evidence="3" id="KW-0677">Repeat</keyword>
<dbReference type="NCBIfam" id="TIGR01787">
    <property type="entry name" value="squalene_cyclas"/>
    <property type="match status" value="1"/>
</dbReference>
<dbReference type="PANTHER" id="PTHR11764:SF20">
    <property type="entry name" value="LANOSTEROL SYNTHASE"/>
    <property type="match status" value="1"/>
</dbReference>
<dbReference type="PANTHER" id="PTHR11764">
    <property type="entry name" value="TERPENE CYCLASE/MUTASE FAMILY MEMBER"/>
    <property type="match status" value="1"/>
</dbReference>
<protein>
    <recommendedName>
        <fullName evidence="7">Terpene cyclase/mutase family member</fullName>
        <ecNumber evidence="7">5.4.99.-</ecNumber>
    </recommendedName>
</protein>
<evidence type="ECO:0000256" key="6">
    <source>
        <dbReference type="ARBA" id="ARBA00023235"/>
    </source>
</evidence>
<dbReference type="Pfam" id="PF13249">
    <property type="entry name" value="SQHop_cyclase_N"/>
    <property type="match status" value="1"/>
</dbReference>
<dbReference type="GO" id="GO:0005811">
    <property type="term" value="C:lipid droplet"/>
    <property type="evidence" value="ECO:0007669"/>
    <property type="project" value="InterPro"/>
</dbReference>
<dbReference type="InterPro" id="IPR002365">
    <property type="entry name" value="Terpene_synthase_CS"/>
</dbReference>
<evidence type="ECO:0000256" key="7">
    <source>
        <dbReference type="RuleBase" id="RU362003"/>
    </source>
</evidence>
<dbReference type="Pfam" id="PF13243">
    <property type="entry name" value="SQHop_cyclase_C"/>
    <property type="match status" value="1"/>
</dbReference>
<dbReference type="InterPro" id="IPR008930">
    <property type="entry name" value="Terpenoid_cyclase/PrenylTrfase"/>
</dbReference>
<dbReference type="InterPro" id="IPR032696">
    <property type="entry name" value="SQ_cyclase_C"/>
</dbReference>
<dbReference type="AlphaFoldDB" id="A0A6A5XJM1"/>
<accession>A0A6A5XJM1</accession>
<reference evidence="10" key="1">
    <citation type="journal article" date="2020" name="Stud. Mycol.">
        <title>101 Dothideomycetes genomes: a test case for predicting lifestyles and emergence of pathogens.</title>
        <authorList>
            <person name="Haridas S."/>
            <person name="Albert R."/>
            <person name="Binder M."/>
            <person name="Bloem J."/>
            <person name="Labutti K."/>
            <person name="Salamov A."/>
            <person name="Andreopoulos B."/>
            <person name="Baker S."/>
            <person name="Barry K."/>
            <person name="Bills G."/>
            <person name="Bluhm B."/>
            <person name="Cannon C."/>
            <person name="Castanera R."/>
            <person name="Culley D."/>
            <person name="Daum C."/>
            <person name="Ezra D."/>
            <person name="Gonzalez J."/>
            <person name="Henrissat B."/>
            <person name="Kuo A."/>
            <person name="Liang C."/>
            <person name="Lipzen A."/>
            <person name="Lutzoni F."/>
            <person name="Magnuson J."/>
            <person name="Mondo S."/>
            <person name="Nolan M."/>
            <person name="Ohm R."/>
            <person name="Pangilinan J."/>
            <person name="Park H.-J."/>
            <person name="Ramirez L."/>
            <person name="Alfaro M."/>
            <person name="Sun H."/>
            <person name="Tritt A."/>
            <person name="Yoshinaga Y."/>
            <person name="Zwiers L.-H."/>
            <person name="Turgeon B."/>
            <person name="Goodwin S."/>
            <person name="Spatafora J."/>
            <person name="Crous P."/>
            <person name="Grigoriev I."/>
        </authorList>
    </citation>
    <scope>NUCLEOTIDE SEQUENCE</scope>
    <source>
        <strain evidence="10">CBS 175.79</strain>
    </source>
</reference>
<keyword evidence="6 7" id="KW-0413">Isomerase</keyword>
<keyword evidence="2" id="KW-0444">Lipid biosynthesis</keyword>
<dbReference type="GO" id="GO:0000250">
    <property type="term" value="F:lanosterol synthase activity"/>
    <property type="evidence" value="ECO:0007669"/>
    <property type="project" value="UniProtKB-ARBA"/>
</dbReference>
<dbReference type="GO" id="GO:0016104">
    <property type="term" value="P:triterpenoid biosynthetic process"/>
    <property type="evidence" value="ECO:0007669"/>
    <property type="project" value="InterPro"/>
</dbReference>
<dbReference type="Gene3D" id="1.50.10.20">
    <property type="match status" value="2"/>
</dbReference>
<dbReference type="InterPro" id="IPR018333">
    <property type="entry name" value="Squalene_cyclase"/>
</dbReference>
<feature type="domain" description="Squalene cyclase N-terminal" evidence="9">
    <location>
        <begin position="76"/>
        <end position="357"/>
    </location>
</feature>
<evidence type="ECO:0000313" key="10">
    <source>
        <dbReference type="EMBL" id="KAF2013079.1"/>
    </source>
</evidence>
<proteinExistence type="inferred from homology"/>
<dbReference type="PROSITE" id="PS01074">
    <property type="entry name" value="TERPENE_SYNTHASES"/>
    <property type="match status" value="1"/>
</dbReference>
<comment type="similarity">
    <text evidence="1 7">Belongs to the terpene cyclase/mutase family.</text>
</comment>
<gene>
    <name evidence="10" type="ORF">BU24DRAFT_425639</name>
</gene>
<keyword evidence="4" id="KW-0752">Steroid biosynthesis</keyword>
<evidence type="ECO:0000313" key="11">
    <source>
        <dbReference type="Proteomes" id="UP000799778"/>
    </source>
</evidence>
<dbReference type="CDD" id="cd02892">
    <property type="entry name" value="SQCY_1"/>
    <property type="match status" value="1"/>
</dbReference>
<dbReference type="RefSeq" id="XP_033381418.1">
    <property type="nucleotide sequence ID" value="XM_033528785.1"/>
</dbReference>
<dbReference type="SFLD" id="SFLDG01016">
    <property type="entry name" value="Prenyltransferase_Like_2"/>
    <property type="match status" value="1"/>
</dbReference>
<sequence>MEKGHWLPKTDPTRWRLRTNEGVHLWAYISDKEFEIEDPQTFAERYFLGLSRESHSLSKPKTYSDAAHNGLQFYKNLQLTDGHWGGSYAGPSFLLPGVVFALYITGGEILREWAIEMTRWICHYQNEDGGWGLHNHGPSTIFATVLYYVTLRILGMDTGHGIIVKARECLHELGGALLAPQWGRYWLACLNLFKWEGVQPVPSEIWALPEWIPFHPWRWWVQCRAVYLPVSYLYSNKCQMEPNKLIHELRDEIFCQKYETINFAAYMHDVGPQDRKKPLNRFLSIVNHGMRVWEWYFRPQWIHNQANSVVRDLIRREDENTSYNDIAPVNKAFHTVVVFLSDGPNSEAIKKHHEKFLPYLWKDENGINCGGTNGDQLWDTALSIIAVAEAGLGRRPEFRAMLENAHRFLEISQFRDDLEDPFRQQRKGGWPFSTKDQSYVVSDCSAEGLKATLLLQEELGFDKIIDTDRLYDCVNTLLTMQNPDGGFGSYEKARTSAYIELLNPAEVFDRCMVEYSYPECTTAVVGGLSMFRNFYPIYRRKDIDRTIELAMKYLEASQLPDGSWYGSWGICFTYGTMFALEAYSAIGQTYETSRAVQRGCDFLVSKQKDDGGWGEHWDSCEYQTYVEHEESQVVNTAWAVLGLIAAQYPDRMVVVRGLELIKSRQLPNGEWLQEAVEGIFNGTCTIEYPNYKFHFSIRALGRYDHYYIPALKEVSRNT</sequence>
<evidence type="ECO:0000256" key="2">
    <source>
        <dbReference type="ARBA" id="ARBA00022516"/>
    </source>
</evidence>
<dbReference type="GeneID" id="54286182"/>
<evidence type="ECO:0000256" key="3">
    <source>
        <dbReference type="ARBA" id="ARBA00022737"/>
    </source>
</evidence>
<dbReference type="EMBL" id="ML978072">
    <property type="protein sequence ID" value="KAF2013079.1"/>
    <property type="molecule type" value="Genomic_DNA"/>
</dbReference>
<dbReference type="Gene3D" id="6.20.120.20">
    <property type="match status" value="1"/>
</dbReference>
<keyword evidence="5" id="KW-0443">Lipid metabolism</keyword>
<dbReference type="FunFam" id="1.50.10.20:FF:000003">
    <property type="entry name" value="Terpene cyclase/mutase family member"/>
    <property type="match status" value="1"/>
</dbReference>
<evidence type="ECO:0000256" key="1">
    <source>
        <dbReference type="ARBA" id="ARBA00009755"/>
    </source>
</evidence>